<keyword evidence="3" id="KW-1003">Cell membrane</keyword>
<proteinExistence type="inferred from homology"/>
<dbReference type="RefSeq" id="WP_092569510.1">
    <property type="nucleotide sequence ID" value="NZ_CALUDV010000047.1"/>
</dbReference>
<evidence type="ECO:0000256" key="6">
    <source>
        <dbReference type="ARBA" id="ARBA00022989"/>
    </source>
</evidence>
<evidence type="ECO:0000256" key="4">
    <source>
        <dbReference type="ARBA" id="ARBA00022692"/>
    </source>
</evidence>
<evidence type="ECO:0000256" key="7">
    <source>
        <dbReference type="ARBA" id="ARBA00023136"/>
    </source>
</evidence>
<feature type="transmembrane region" description="Helical" evidence="8">
    <location>
        <begin position="12"/>
        <end position="35"/>
    </location>
</feature>
<sequence>MAKRKGQGLKWTVPLVLFLAIIIDAALPGIFPTAFLGQQQIISSHLFLYFVVTFAFYFRDANILINSFIMGLFYDAYNTTLLGLNAPLYLICAYLILKVKKYFPKQAYIHYMLFAITITLLDTLLYFFYLEMNVAAISLIDFLVRRLTPTLIFNTVLAIIAYFPTKQLIRWLGYQDFIIV</sequence>
<dbReference type="GO" id="GO:0008360">
    <property type="term" value="P:regulation of cell shape"/>
    <property type="evidence" value="ECO:0007669"/>
    <property type="project" value="UniProtKB-KW"/>
</dbReference>
<dbReference type="NCBIfam" id="TIGR03426">
    <property type="entry name" value="shape_MreD"/>
    <property type="match status" value="1"/>
</dbReference>
<evidence type="ECO:0000313" key="9">
    <source>
        <dbReference type="EMBL" id="SEP55904.1"/>
    </source>
</evidence>
<comment type="similarity">
    <text evidence="2">Belongs to the MreD family.</text>
</comment>
<feature type="transmembrane region" description="Helical" evidence="8">
    <location>
        <begin position="47"/>
        <end position="74"/>
    </location>
</feature>
<keyword evidence="6 8" id="KW-1133">Transmembrane helix</keyword>
<gene>
    <name evidence="9" type="ORF">SAMN04488558_10114</name>
</gene>
<keyword evidence="7 8" id="KW-0472">Membrane</keyword>
<dbReference type="STRING" id="89093.SAMN04488558_10114"/>
<dbReference type="OrthoDB" id="2148512at2"/>
<evidence type="ECO:0000256" key="1">
    <source>
        <dbReference type="ARBA" id="ARBA00004651"/>
    </source>
</evidence>
<keyword evidence="10" id="KW-1185">Reference proteome</keyword>
<accession>A0A1H8YUK3</accession>
<dbReference type="GO" id="GO:0005886">
    <property type="term" value="C:plasma membrane"/>
    <property type="evidence" value="ECO:0007669"/>
    <property type="project" value="UniProtKB-SubCell"/>
</dbReference>
<dbReference type="Pfam" id="PF04093">
    <property type="entry name" value="MreD"/>
    <property type="match status" value="1"/>
</dbReference>
<dbReference type="Proteomes" id="UP000198833">
    <property type="component" value="Unassembled WGS sequence"/>
</dbReference>
<organism evidence="9 10">
    <name type="scientific">Ignavigranum ruoffiae</name>
    <dbReference type="NCBI Taxonomy" id="89093"/>
    <lineage>
        <taxon>Bacteria</taxon>
        <taxon>Bacillati</taxon>
        <taxon>Bacillota</taxon>
        <taxon>Bacilli</taxon>
        <taxon>Lactobacillales</taxon>
        <taxon>Aerococcaceae</taxon>
        <taxon>Ignavigranum</taxon>
    </lineage>
</organism>
<dbReference type="EMBL" id="FOEN01000001">
    <property type="protein sequence ID" value="SEP55904.1"/>
    <property type="molecule type" value="Genomic_DNA"/>
</dbReference>
<evidence type="ECO:0000256" key="3">
    <source>
        <dbReference type="ARBA" id="ARBA00022475"/>
    </source>
</evidence>
<protein>
    <submittedName>
        <fullName evidence="9">Rod shape-determining protein MreD</fullName>
    </submittedName>
</protein>
<evidence type="ECO:0000256" key="8">
    <source>
        <dbReference type="SAM" id="Phobius"/>
    </source>
</evidence>
<dbReference type="InterPro" id="IPR007227">
    <property type="entry name" value="Cell_shape_determining_MreD"/>
</dbReference>
<dbReference type="AlphaFoldDB" id="A0A1H8YUK3"/>
<comment type="subcellular location">
    <subcellularLocation>
        <location evidence="1">Cell membrane</location>
        <topology evidence="1">Multi-pass membrane protein</topology>
    </subcellularLocation>
</comment>
<reference evidence="9 10" key="1">
    <citation type="submission" date="2016-10" db="EMBL/GenBank/DDBJ databases">
        <authorList>
            <person name="de Groot N.N."/>
        </authorList>
    </citation>
    <scope>NUCLEOTIDE SEQUENCE [LARGE SCALE GENOMIC DNA]</scope>
    <source>
        <strain evidence="9 10">DSM 15695</strain>
    </source>
</reference>
<evidence type="ECO:0000313" key="10">
    <source>
        <dbReference type="Proteomes" id="UP000198833"/>
    </source>
</evidence>
<feature type="transmembrane region" description="Helical" evidence="8">
    <location>
        <begin position="80"/>
        <end position="97"/>
    </location>
</feature>
<feature type="transmembrane region" description="Helical" evidence="8">
    <location>
        <begin position="109"/>
        <end position="130"/>
    </location>
</feature>
<evidence type="ECO:0000256" key="5">
    <source>
        <dbReference type="ARBA" id="ARBA00022960"/>
    </source>
</evidence>
<feature type="transmembrane region" description="Helical" evidence="8">
    <location>
        <begin position="142"/>
        <end position="163"/>
    </location>
</feature>
<keyword evidence="5" id="KW-0133">Cell shape</keyword>
<name>A0A1H8YUK3_9LACT</name>
<evidence type="ECO:0000256" key="2">
    <source>
        <dbReference type="ARBA" id="ARBA00007776"/>
    </source>
</evidence>
<keyword evidence="4 8" id="KW-0812">Transmembrane</keyword>